<evidence type="ECO:0000313" key="3">
    <source>
        <dbReference type="Proteomes" id="UP000077684"/>
    </source>
</evidence>
<organism evidence="2 3">
    <name type="scientific">Tilletia controversa</name>
    <name type="common">dwarf bunt fungus</name>
    <dbReference type="NCBI Taxonomy" id="13291"/>
    <lineage>
        <taxon>Eukaryota</taxon>
        <taxon>Fungi</taxon>
        <taxon>Dikarya</taxon>
        <taxon>Basidiomycota</taxon>
        <taxon>Ustilaginomycotina</taxon>
        <taxon>Exobasidiomycetes</taxon>
        <taxon>Tilletiales</taxon>
        <taxon>Tilletiaceae</taxon>
        <taxon>Tilletia</taxon>
    </lineage>
</organism>
<keyword evidence="1" id="KW-0732">Signal</keyword>
<comment type="caution">
    <text evidence="2">The sequence shown here is derived from an EMBL/GenBank/DDBJ whole genome shotgun (WGS) entry which is preliminary data.</text>
</comment>
<protein>
    <submittedName>
        <fullName evidence="2">Uncharacterized protein</fullName>
    </submittedName>
</protein>
<reference evidence="2" key="2">
    <citation type="journal article" date="2019" name="IMA Fungus">
        <title>Genome sequencing and comparison of five Tilletia species to identify candidate genes for the detection of regulated species infecting wheat.</title>
        <authorList>
            <person name="Nguyen H.D.T."/>
            <person name="Sultana T."/>
            <person name="Kesanakurti P."/>
            <person name="Hambleton S."/>
        </authorList>
    </citation>
    <scope>NUCLEOTIDE SEQUENCE</scope>
    <source>
        <strain evidence="2">DAOMC 236426</strain>
    </source>
</reference>
<dbReference type="Proteomes" id="UP000077684">
    <property type="component" value="Unassembled WGS sequence"/>
</dbReference>
<evidence type="ECO:0000256" key="1">
    <source>
        <dbReference type="SAM" id="SignalP"/>
    </source>
</evidence>
<accession>A0A8X7MPB9</accession>
<feature type="signal peptide" evidence="1">
    <location>
        <begin position="1"/>
        <end position="21"/>
    </location>
</feature>
<evidence type="ECO:0000313" key="2">
    <source>
        <dbReference type="EMBL" id="KAE8243944.1"/>
    </source>
</evidence>
<name>A0A8X7MPB9_9BASI</name>
<dbReference type="EMBL" id="LWDE02000818">
    <property type="protein sequence ID" value="KAE8243944.1"/>
    <property type="molecule type" value="Genomic_DNA"/>
</dbReference>
<reference evidence="2" key="1">
    <citation type="submission" date="2016-04" db="EMBL/GenBank/DDBJ databases">
        <authorList>
            <person name="Nguyen H.D."/>
            <person name="Samba Siva P."/>
            <person name="Cullis J."/>
            <person name="Levesque C.A."/>
            <person name="Hambleton S."/>
        </authorList>
    </citation>
    <scope>NUCLEOTIDE SEQUENCE</scope>
    <source>
        <strain evidence="2">DAOMC 236426</strain>
    </source>
</reference>
<keyword evidence="3" id="KW-1185">Reference proteome</keyword>
<feature type="chain" id="PRO_5036495919" evidence="1">
    <location>
        <begin position="22"/>
        <end position="144"/>
    </location>
</feature>
<dbReference type="AlphaFoldDB" id="A0A8X7MPB9"/>
<proteinExistence type="predicted"/>
<gene>
    <name evidence="2" type="ORF">A4X06_0g6042</name>
</gene>
<sequence>MFYPRLLQTLTFLILTALANSAPLPDSVCPSCPSPPPPSALQARAGPGVPRILQEAAMWKQVYSNYYTAWLDLVNEQKRLGFRHVSQLDSLPTADRERFQELLSLTDQAAQGMHRTQLQVERLIHLDYLKMRYEAQRVAYGEVP</sequence>